<evidence type="ECO:0000259" key="4">
    <source>
        <dbReference type="SMART" id="SM00854"/>
    </source>
</evidence>
<comment type="similarity">
    <text evidence="1">Belongs to the CapA family.</text>
</comment>
<organism evidence="5 6">
    <name type="scientific">Ammoniphilus resinae</name>
    <dbReference type="NCBI Taxonomy" id="861532"/>
    <lineage>
        <taxon>Bacteria</taxon>
        <taxon>Bacillati</taxon>
        <taxon>Bacillota</taxon>
        <taxon>Bacilli</taxon>
        <taxon>Bacillales</taxon>
        <taxon>Paenibacillaceae</taxon>
        <taxon>Aneurinibacillus group</taxon>
        <taxon>Ammoniphilus</taxon>
    </lineage>
</organism>
<comment type="caution">
    <text evidence="5">The sequence shown here is derived from an EMBL/GenBank/DDBJ whole genome shotgun (WGS) entry which is preliminary data.</text>
</comment>
<dbReference type="RefSeq" id="WP_209810935.1">
    <property type="nucleotide sequence ID" value="NZ_JAGGKT010000008.1"/>
</dbReference>
<name>A0ABS4GS01_9BACL</name>
<evidence type="ECO:0000313" key="5">
    <source>
        <dbReference type="EMBL" id="MBP1932907.1"/>
    </source>
</evidence>
<dbReference type="Proteomes" id="UP001519343">
    <property type="component" value="Unassembled WGS sequence"/>
</dbReference>
<feature type="signal peptide" evidence="3">
    <location>
        <begin position="1"/>
        <end position="19"/>
    </location>
</feature>
<evidence type="ECO:0000256" key="3">
    <source>
        <dbReference type="SAM" id="SignalP"/>
    </source>
</evidence>
<sequence>MKKVLLLFFMTLLTACSSTQEIASKPPVATSASLNEEKPSIENVEKPAEPQKTEQAEPTVIFEKPDPITLTFAGDTMMAGRVAGIVERKGMDYPFTDAAPIFQDSDLTMVNLETPLSKRGSAKDKEYTYRSDPRMAEALKKAGVDIVTVANNHALDYGIDAFLDTFDFLNQAGVSFVGGGKNTQEAYSPVTVEVKGKKVSVFGFSRVLAEANWHAGKDTPGMASAYDPELVYQAVEPIIGKSDYTIVLLHWGKELAEEPLPYQVELAHGLIDRGVDLVIGSHPHVLQGLEWYKDKLIAYSLGNFIFTTSRVAEGRQSGILKVSLLDDVITPEFIPMFIEGGAVHLATGVQKEEIMQRLERLSKEGNWKEGVFEKSR</sequence>
<keyword evidence="3" id="KW-0732">Signal</keyword>
<dbReference type="InterPro" id="IPR019079">
    <property type="entry name" value="Capsule_synth_CapA"/>
</dbReference>
<dbReference type="EMBL" id="JAGGKT010000008">
    <property type="protein sequence ID" value="MBP1932907.1"/>
    <property type="molecule type" value="Genomic_DNA"/>
</dbReference>
<feature type="compositionally biased region" description="Basic and acidic residues" evidence="2">
    <location>
        <begin position="35"/>
        <end position="55"/>
    </location>
</feature>
<gene>
    <name evidence="5" type="ORF">J2Z37_002918</name>
</gene>
<proteinExistence type="inferred from homology"/>
<dbReference type="PANTHER" id="PTHR33393:SF13">
    <property type="entry name" value="PGA BIOSYNTHESIS PROTEIN CAPA"/>
    <property type="match status" value="1"/>
</dbReference>
<evidence type="ECO:0000313" key="6">
    <source>
        <dbReference type="Proteomes" id="UP001519343"/>
    </source>
</evidence>
<dbReference type="SMART" id="SM00854">
    <property type="entry name" value="PGA_cap"/>
    <property type="match status" value="1"/>
</dbReference>
<keyword evidence="6" id="KW-1185">Reference proteome</keyword>
<feature type="region of interest" description="Disordered" evidence="2">
    <location>
        <begin position="24"/>
        <end position="58"/>
    </location>
</feature>
<reference evidence="5 6" key="1">
    <citation type="submission" date="2021-03" db="EMBL/GenBank/DDBJ databases">
        <title>Genomic Encyclopedia of Type Strains, Phase IV (KMG-IV): sequencing the most valuable type-strain genomes for metagenomic binning, comparative biology and taxonomic classification.</title>
        <authorList>
            <person name="Goeker M."/>
        </authorList>
    </citation>
    <scope>NUCLEOTIDE SEQUENCE [LARGE SCALE GENOMIC DNA]</scope>
    <source>
        <strain evidence="5 6">DSM 24738</strain>
    </source>
</reference>
<dbReference type="PROSITE" id="PS51257">
    <property type="entry name" value="PROKAR_LIPOPROTEIN"/>
    <property type="match status" value="1"/>
</dbReference>
<evidence type="ECO:0000256" key="1">
    <source>
        <dbReference type="ARBA" id="ARBA00005662"/>
    </source>
</evidence>
<evidence type="ECO:0000256" key="2">
    <source>
        <dbReference type="SAM" id="MobiDB-lite"/>
    </source>
</evidence>
<dbReference type="InterPro" id="IPR029052">
    <property type="entry name" value="Metallo-depent_PP-like"/>
</dbReference>
<feature type="domain" description="Capsule synthesis protein CapA" evidence="4">
    <location>
        <begin position="69"/>
        <end position="308"/>
    </location>
</feature>
<dbReference type="SUPFAM" id="SSF56300">
    <property type="entry name" value="Metallo-dependent phosphatases"/>
    <property type="match status" value="1"/>
</dbReference>
<dbReference type="CDD" id="cd07381">
    <property type="entry name" value="MPP_CapA"/>
    <property type="match status" value="1"/>
</dbReference>
<protein>
    <submittedName>
        <fullName evidence="5">Poly-gamma-glutamate synthesis protein (Capsule biosynthesis protein)</fullName>
    </submittedName>
</protein>
<dbReference type="Gene3D" id="3.60.21.10">
    <property type="match status" value="1"/>
</dbReference>
<dbReference type="PANTHER" id="PTHR33393">
    <property type="entry name" value="POLYGLUTAMINE SYNTHESIS ACCESSORY PROTEIN RV0574C-RELATED"/>
    <property type="match status" value="1"/>
</dbReference>
<feature type="chain" id="PRO_5045443324" evidence="3">
    <location>
        <begin position="20"/>
        <end position="376"/>
    </location>
</feature>
<dbReference type="Pfam" id="PF09587">
    <property type="entry name" value="PGA_cap"/>
    <property type="match status" value="1"/>
</dbReference>
<accession>A0ABS4GS01</accession>
<dbReference type="InterPro" id="IPR052169">
    <property type="entry name" value="CW_Biosynth-Accessory"/>
</dbReference>